<evidence type="ECO:0000256" key="1">
    <source>
        <dbReference type="ARBA" id="ARBA00023002"/>
    </source>
</evidence>
<dbReference type="SUPFAM" id="SSF53323">
    <property type="entry name" value="Pyruvate-ferredoxin oxidoreductase, PFOR, domain III"/>
    <property type="match status" value="1"/>
</dbReference>
<dbReference type="InterPro" id="IPR002869">
    <property type="entry name" value="Pyrv_flavodox_OxRed_cen"/>
</dbReference>
<name>X1CAH9_9ZZZZ</name>
<dbReference type="PANTHER" id="PTHR43854">
    <property type="entry name" value="INDOLEPYRUVATE OXIDOREDUCTASE SUBUNIT IORB"/>
    <property type="match status" value="1"/>
</dbReference>
<feature type="non-terminal residue" evidence="3">
    <location>
        <position position="1"/>
    </location>
</feature>
<protein>
    <recommendedName>
        <fullName evidence="2">Pyruvate/ketoisovalerate oxidoreductase catalytic domain-containing protein</fullName>
    </recommendedName>
</protein>
<dbReference type="PANTHER" id="PTHR43854:SF1">
    <property type="entry name" value="INDOLEPYRUVATE OXIDOREDUCTASE SUBUNIT IORB"/>
    <property type="match status" value="1"/>
</dbReference>
<dbReference type="AlphaFoldDB" id="X1CAH9"/>
<reference evidence="3" key="1">
    <citation type="journal article" date="2014" name="Front. Microbiol.">
        <title>High frequency of phylogenetically diverse reductive dehalogenase-homologous genes in deep subseafloor sedimentary metagenomes.</title>
        <authorList>
            <person name="Kawai M."/>
            <person name="Futagami T."/>
            <person name="Toyoda A."/>
            <person name="Takaki Y."/>
            <person name="Nishi S."/>
            <person name="Hori S."/>
            <person name="Arai W."/>
            <person name="Tsubouchi T."/>
            <person name="Morono Y."/>
            <person name="Uchiyama I."/>
            <person name="Ito T."/>
            <person name="Fujiyama A."/>
            <person name="Inagaki F."/>
            <person name="Takami H."/>
        </authorList>
    </citation>
    <scope>NUCLEOTIDE SEQUENCE</scope>
    <source>
        <strain evidence="3">Expedition CK06-06</strain>
    </source>
</reference>
<gene>
    <name evidence="3" type="ORF">S01H4_40422</name>
</gene>
<dbReference type="Gene3D" id="3.40.920.10">
    <property type="entry name" value="Pyruvate-ferredoxin oxidoreductase, PFOR, domain III"/>
    <property type="match status" value="1"/>
</dbReference>
<keyword evidence="1" id="KW-0560">Oxidoreductase</keyword>
<evidence type="ECO:0000259" key="2">
    <source>
        <dbReference type="Pfam" id="PF01558"/>
    </source>
</evidence>
<dbReference type="Pfam" id="PF01558">
    <property type="entry name" value="POR"/>
    <property type="match status" value="1"/>
</dbReference>
<comment type="caution">
    <text evidence="3">The sequence shown here is derived from an EMBL/GenBank/DDBJ whole genome shotgun (WGS) entry which is preliminary data.</text>
</comment>
<feature type="domain" description="Pyruvate/ketoisovalerate oxidoreductase catalytic" evidence="2">
    <location>
        <begin position="3"/>
        <end position="171"/>
    </location>
</feature>
<proteinExistence type="predicted"/>
<dbReference type="InterPro" id="IPR019752">
    <property type="entry name" value="Pyrv/ketoisovalerate_OxRed_cat"/>
</dbReference>
<accession>X1CAH9</accession>
<dbReference type="EMBL" id="BART01022007">
    <property type="protein sequence ID" value="GAH05146.1"/>
    <property type="molecule type" value="Genomic_DNA"/>
</dbReference>
<organism evidence="3">
    <name type="scientific">marine sediment metagenome</name>
    <dbReference type="NCBI Taxonomy" id="412755"/>
    <lineage>
        <taxon>unclassified sequences</taxon>
        <taxon>metagenomes</taxon>
        <taxon>ecological metagenomes</taxon>
    </lineage>
</organism>
<dbReference type="GO" id="GO:0016903">
    <property type="term" value="F:oxidoreductase activity, acting on the aldehyde or oxo group of donors"/>
    <property type="evidence" value="ECO:0007669"/>
    <property type="project" value="InterPro"/>
</dbReference>
<sequence>LMELITMAAHKKGYQIQQSELHGLAQRGGAIQAHLRIGKQVYSPLIEPGQVDLIISMDLLEAFNACAYANPKKTQVLSSTEIFWSGSNSPDQKKTLEKITNLVKLVKTVPSDEITEKQTKTKVFANVFLFAYAVKEKFLPFDKKLAWQVVQEKLKGKMLKENKKVFQAAFE</sequence>
<evidence type="ECO:0000313" key="3">
    <source>
        <dbReference type="EMBL" id="GAH05146.1"/>
    </source>
</evidence>
<dbReference type="InterPro" id="IPR052198">
    <property type="entry name" value="IorB_Oxidoreductase"/>
</dbReference>